<dbReference type="AlphaFoldDB" id="A0P4B7"/>
<accession>A0P4B7</accession>
<evidence type="ECO:0000313" key="3">
    <source>
        <dbReference type="Proteomes" id="UP000004848"/>
    </source>
</evidence>
<reference evidence="2 3" key="1">
    <citation type="submission" date="2006-05" db="EMBL/GenBank/DDBJ databases">
        <authorList>
            <person name="King G."/>
            <person name="Ferriera S."/>
            <person name="Johnson J."/>
            <person name="Kravitz S."/>
            <person name="Beeson K."/>
            <person name="Sutton G."/>
            <person name="Rogers Y.-H."/>
            <person name="Friedman R."/>
            <person name="Frazier M."/>
            <person name="Venter J.C."/>
        </authorList>
    </citation>
    <scope>NUCLEOTIDE SEQUENCE [LARGE SCALE GENOMIC DNA]</scope>
    <source>
        <strain evidence="3">ATCC 25650 / DSM 13394 / JCM 20685 / NBRC 16684 / NCIMB 2208 / IAM 12614 / B1</strain>
    </source>
</reference>
<gene>
    <name evidence="2" type="ORF">SIAM614_28776</name>
</gene>
<sequence length="126" mass="13745">MLRILLIAVALVFGTISALAHPQGHGTLSEEDARILAANSAAYLVNNKVDKEWSPLTQSWSLIPVSQTKIIAKVDSYYVVSVHNPEEDETLYLLIGTNGDVVDANFSGEFPFVYDLNNPDQTPAAE</sequence>
<keyword evidence="1" id="KW-0732">Signal</keyword>
<dbReference type="Proteomes" id="UP000004848">
    <property type="component" value="Unassembled WGS sequence"/>
</dbReference>
<evidence type="ECO:0000256" key="1">
    <source>
        <dbReference type="SAM" id="SignalP"/>
    </source>
</evidence>
<comment type="caution">
    <text evidence="2">The sequence shown here is derived from an EMBL/GenBank/DDBJ whole genome shotgun (WGS) entry which is preliminary data.</text>
</comment>
<protein>
    <recommendedName>
        <fullName evidence="4">PepSY domain-containing protein</fullName>
    </recommendedName>
</protein>
<name>A0P4B7_ROSAI</name>
<evidence type="ECO:0000313" key="2">
    <source>
        <dbReference type="EMBL" id="EAV40120.1"/>
    </source>
</evidence>
<evidence type="ECO:0008006" key="4">
    <source>
        <dbReference type="Google" id="ProtNLM"/>
    </source>
</evidence>
<dbReference type="Pfam" id="PF20098">
    <property type="entry name" value="DUF6488"/>
    <property type="match status" value="1"/>
</dbReference>
<dbReference type="InterPro" id="IPR045503">
    <property type="entry name" value="DUF6488"/>
</dbReference>
<feature type="chain" id="PRO_5002628326" description="PepSY domain-containing protein" evidence="1">
    <location>
        <begin position="21"/>
        <end position="126"/>
    </location>
</feature>
<dbReference type="OrthoDB" id="332216at2"/>
<proteinExistence type="predicted"/>
<organism evidence="2 3">
    <name type="scientific">Roseibium aggregatum (strain ATCC 25650 / DSM 13394 / JCM 20685 / NBRC 16684 / NCIMB 2208 / IAM 12614 / B1)</name>
    <name type="common">Stappia aggregata</name>
    <dbReference type="NCBI Taxonomy" id="384765"/>
    <lineage>
        <taxon>Bacteria</taxon>
        <taxon>Pseudomonadati</taxon>
        <taxon>Pseudomonadota</taxon>
        <taxon>Alphaproteobacteria</taxon>
        <taxon>Hyphomicrobiales</taxon>
        <taxon>Stappiaceae</taxon>
        <taxon>Roseibium</taxon>
    </lineage>
</organism>
<dbReference type="EMBL" id="AAUW01000043">
    <property type="protein sequence ID" value="EAV40120.1"/>
    <property type="molecule type" value="Genomic_DNA"/>
</dbReference>
<feature type="signal peptide" evidence="1">
    <location>
        <begin position="1"/>
        <end position="20"/>
    </location>
</feature>